<proteinExistence type="predicted"/>
<dbReference type="InterPro" id="IPR052514">
    <property type="entry name" value="SAM-dependent_MTase"/>
</dbReference>
<protein>
    <submittedName>
        <fullName evidence="2">FkbM family methyltransferase</fullName>
    </submittedName>
</protein>
<evidence type="ECO:0000313" key="2">
    <source>
        <dbReference type="EMBL" id="THJ76223.1"/>
    </source>
</evidence>
<keyword evidence="2" id="KW-0489">Methyltransferase</keyword>
<dbReference type="Proteomes" id="UP000305282">
    <property type="component" value="Unassembled WGS sequence"/>
</dbReference>
<dbReference type="GO" id="GO:0032259">
    <property type="term" value="P:methylation"/>
    <property type="evidence" value="ECO:0007669"/>
    <property type="project" value="UniProtKB-KW"/>
</dbReference>
<evidence type="ECO:0000259" key="1">
    <source>
        <dbReference type="Pfam" id="PF05050"/>
    </source>
</evidence>
<dbReference type="Gene3D" id="3.40.50.150">
    <property type="entry name" value="Vaccinia Virus protein VP39"/>
    <property type="match status" value="1"/>
</dbReference>
<gene>
    <name evidence="2" type="ORF">E7Y31_00865</name>
</gene>
<organism evidence="2 3">
    <name type="scientific">Candidatus Frankia alpina</name>
    <dbReference type="NCBI Taxonomy" id="2699483"/>
    <lineage>
        <taxon>Bacteria</taxon>
        <taxon>Bacillati</taxon>
        <taxon>Actinomycetota</taxon>
        <taxon>Actinomycetes</taxon>
        <taxon>Frankiales</taxon>
        <taxon>Frankiaceae</taxon>
        <taxon>Frankia</taxon>
    </lineage>
</organism>
<dbReference type="AlphaFoldDB" id="A0A4S5EV38"/>
<comment type="caution">
    <text evidence="2">The sequence shown here is derived from an EMBL/GenBank/DDBJ whole genome shotgun (WGS) entry which is preliminary data.</text>
</comment>
<sequence length="314" mass="33726">MCVTHDVAGALGTAPEHRGGPLRWRLAGRLAGSLPDLRGRDRLTRWVHGPGDGYTGPLRGRLTNGMTFSVDDCRDGSARDLVALRYRPPALAAVFDTILGPGDCCYDVGANIGIYTLWAAGAVGPDGEVYAFEPVPQTRATLTSLVEQNGLTQVRLSPTAVGATIGRIGLRLHPGASGLTHQVSDGATPDLTVPVVTLDSHAARHRPPTLIKIDVEGFELEVLRGAQDLLRTHRPALLLEMLPSHLARRGSSYQKDLVSLLSAVGYRIFNLTRDGLSGQGTFSSNVLALHDGWERFARVAATLRRTPLPRNQTT</sequence>
<dbReference type="Pfam" id="PF05050">
    <property type="entry name" value="Methyltransf_21"/>
    <property type="match status" value="1"/>
</dbReference>
<dbReference type="PANTHER" id="PTHR34203">
    <property type="entry name" value="METHYLTRANSFERASE, FKBM FAMILY PROTEIN"/>
    <property type="match status" value="1"/>
</dbReference>
<dbReference type="OrthoDB" id="3338469at2"/>
<dbReference type="SUPFAM" id="SSF53335">
    <property type="entry name" value="S-adenosyl-L-methionine-dependent methyltransferases"/>
    <property type="match status" value="1"/>
</dbReference>
<reference evidence="2 3" key="1">
    <citation type="submission" date="2019-04" db="EMBL/GenBank/DDBJ databases">
        <title>Draft genome sequences for three unisolated Alnus-infective Frankia Sp+ strains, AgTrS, AiOr and AvVan, the first sequenced Frankia strains able to sporulate in-planta.</title>
        <authorList>
            <person name="Bethencourt L."/>
            <person name="Vautrin F."/>
            <person name="Taib N."/>
            <person name="Dubost A."/>
            <person name="Castro-Garcia L."/>
            <person name="Imbaud O."/>
            <person name="Abrouk D."/>
            <person name="Fournier P."/>
            <person name="Briolay J."/>
            <person name="Nguyen A."/>
            <person name="Normand P."/>
            <person name="Fernandez M.P."/>
            <person name="Brochier-Armanet C."/>
            <person name="Herrera-Belaroussi A."/>
        </authorList>
    </citation>
    <scope>NUCLEOTIDE SEQUENCE [LARGE SCALE GENOMIC DNA]</scope>
    <source>
        <strain evidence="2 3">AvVan</strain>
    </source>
</reference>
<dbReference type="PANTHER" id="PTHR34203:SF15">
    <property type="entry name" value="SLL1173 PROTEIN"/>
    <property type="match status" value="1"/>
</dbReference>
<dbReference type="EMBL" id="SSXH01000008">
    <property type="protein sequence ID" value="THJ76223.1"/>
    <property type="molecule type" value="Genomic_DNA"/>
</dbReference>
<dbReference type="NCBIfam" id="TIGR01444">
    <property type="entry name" value="fkbM_fam"/>
    <property type="match status" value="1"/>
</dbReference>
<name>A0A4S5EV38_9ACTN</name>
<dbReference type="GO" id="GO:0008168">
    <property type="term" value="F:methyltransferase activity"/>
    <property type="evidence" value="ECO:0007669"/>
    <property type="project" value="UniProtKB-KW"/>
</dbReference>
<keyword evidence="2" id="KW-0808">Transferase</keyword>
<keyword evidence="3" id="KW-1185">Reference proteome</keyword>
<dbReference type="InterPro" id="IPR006342">
    <property type="entry name" value="FkbM_mtfrase"/>
</dbReference>
<dbReference type="InterPro" id="IPR029063">
    <property type="entry name" value="SAM-dependent_MTases_sf"/>
</dbReference>
<feature type="domain" description="Methyltransferase FkbM" evidence="1">
    <location>
        <begin position="107"/>
        <end position="268"/>
    </location>
</feature>
<evidence type="ECO:0000313" key="3">
    <source>
        <dbReference type="Proteomes" id="UP000305282"/>
    </source>
</evidence>
<accession>A0A4S5EV38</accession>